<gene>
    <name evidence="2" type="ORF">ETD85_33840</name>
</gene>
<evidence type="ECO:0000313" key="2">
    <source>
        <dbReference type="EMBL" id="TMR29029.1"/>
    </source>
</evidence>
<reference evidence="2 3" key="1">
    <citation type="submission" date="2019-05" db="EMBL/GenBank/DDBJ databases">
        <title>Draft genome sequence of Nonomuraea zeae DSM 100528.</title>
        <authorList>
            <person name="Saricaoglu S."/>
            <person name="Isik K."/>
        </authorList>
    </citation>
    <scope>NUCLEOTIDE SEQUENCE [LARGE SCALE GENOMIC DNA]</scope>
    <source>
        <strain evidence="2 3">DSM 100528</strain>
    </source>
</reference>
<protein>
    <recommendedName>
        <fullName evidence="1">Inosine/uridine-preferring nucleoside hydrolase domain-containing protein</fullName>
    </recommendedName>
</protein>
<evidence type="ECO:0000313" key="3">
    <source>
        <dbReference type="Proteomes" id="UP000306628"/>
    </source>
</evidence>
<dbReference type="InterPro" id="IPR052775">
    <property type="entry name" value="IUN_hydrolase"/>
</dbReference>
<dbReference type="Pfam" id="PF01156">
    <property type="entry name" value="IU_nuc_hydro"/>
    <property type="match status" value="1"/>
</dbReference>
<dbReference type="Gene3D" id="3.90.245.10">
    <property type="entry name" value="Ribonucleoside hydrolase-like"/>
    <property type="match status" value="1"/>
</dbReference>
<proteinExistence type="predicted"/>
<dbReference type="SUPFAM" id="SSF53590">
    <property type="entry name" value="Nucleoside hydrolase"/>
    <property type="match status" value="1"/>
</dbReference>
<dbReference type="OrthoDB" id="9797882at2"/>
<dbReference type="RefSeq" id="WP_138693887.1">
    <property type="nucleotide sequence ID" value="NZ_JBHSAZ010000089.1"/>
</dbReference>
<keyword evidence="3" id="KW-1185">Reference proteome</keyword>
<dbReference type="InterPro" id="IPR036452">
    <property type="entry name" value="Ribo_hydro-like"/>
</dbReference>
<dbReference type="PANTHER" id="PTHR46190:SF1">
    <property type="entry name" value="SI:CH211-201H21.5"/>
    <property type="match status" value="1"/>
</dbReference>
<dbReference type="Proteomes" id="UP000306628">
    <property type="component" value="Unassembled WGS sequence"/>
</dbReference>
<evidence type="ECO:0000259" key="1">
    <source>
        <dbReference type="Pfam" id="PF01156"/>
    </source>
</evidence>
<comment type="caution">
    <text evidence="2">The sequence shown here is derived from an EMBL/GenBank/DDBJ whole genome shotgun (WGS) entry which is preliminary data.</text>
</comment>
<dbReference type="PANTHER" id="PTHR46190">
    <property type="entry name" value="SI:CH211-201H21.5-RELATED"/>
    <property type="match status" value="1"/>
</dbReference>
<dbReference type="GO" id="GO:0016799">
    <property type="term" value="F:hydrolase activity, hydrolyzing N-glycosyl compounds"/>
    <property type="evidence" value="ECO:0007669"/>
    <property type="project" value="InterPro"/>
</dbReference>
<feature type="domain" description="Inosine/uridine-preferring nucleoside hydrolase" evidence="1">
    <location>
        <begin position="4"/>
        <end position="87"/>
    </location>
</feature>
<name>A0A5S4G855_9ACTN</name>
<organism evidence="2 3">
    <name type="scientific">Nonomuraea zeae</name>
    <dbReference type="NCBI Taxonomy" id="1642303"/>
    <lineage>
        <taxon>Bacteria</taxon>
        <taxon>Bacillati</taxon>
        <taxon>Actinomycetota</taxon>
        <taxon>Actinomycetes</taxon>
        <taxon>Streptosporangiales</taxon>
        <taxon>Streptosporangiaceae</taxon>
        <taxon>Nonomuraea</taxon>
    </lineage>
</organism>
<sequence>MTDLILDVDTGVDDALALLFAVRHPDLRLRAVSCVAGNAGLDQVVRNTLKVLDAAGAPDVPVGAGATRPLIERARDAGHIHGADGTG</sequence>
<accession>A0A5S4G855</accession>
<dbReference type="InterPro" id="IPR001910">
    <property type="entry name" value="Inosine/uridine_hydrolase_dom"/>
</dbReference>
<dbReference type="EMBL" id="VCKX01000129">
    <property type="protein sequence ID" value="TMR29029.1"/>
    <property type="molecule type" value="Genomic_DNA"/>
</dbReference>
<dbReference type="AlphaFoldDB" id="A0A5S4G855"/>